<accession>A0A6P8K3X3</accession>
<sequence>MHKRRTAKSINKPPPIQGAIKKPTPVAEPPPIDADLVTQFEVELCWCVQQLQTALDSGKLAQKVAEDTAKNIKVLTSSTAPLIRKRQVMKLALGDYRAKMQQEEQKLLLASKQIKFTPTAESSKKSSFVKKSALLSSVKDFRFNFPSPAEDTSSKEPHPAKDFDPSSLQPAEAGTPFKFNFTIAEDSANDISFSGLNLNK</sequence>
<organism evidence="3 4">
    <name type="scientific">Drosophila mauritiana</name>
    <name type="common">Fruit fly</name>
    <dbReference type="NCBI Taxonomy" id="7226"/>
    <lineage>
        <taxon>Eukaryota</taxon>
        <taxon>Metazoa</taxon>
        <taxon>Ecdysozoa</taxon>
        <taxon>Arthropoda</taxon>
        <taxon>Hexapoda</taxon>
        <taxon>Insecta</taxon>
        <taxon>Pterygota</taxon>
        <taxon>Neoptera</taxon>
        <taxon>Endopterygota</taxon>
        <taxon>Diptera</taxon>
        <taxon>Brachycera</taxon>
        <taxon>Muscomorpha</taxon>
        <taxon>Ephydroidea</taxon>
        <taxon>Drosophilidae</taxon>
        <taxon>Drosophila</taxon>
        <taxon>Sophophora</taxon>
    </lineage>
</organism>
<evidence type="ECO:0000256" key="2">
    <source>
        <dbReference type="SAM" id="MobiDB-lite"/>
    </source>
</evidence>
<dbReference type="Proteomes" id="UP000515162">
    <property type="component" value="Chromosome 3R"/>
</dbReference>
<feature type="compositionally biased region" description="Basic and acidic residues" evidence="2">
    <location>
        <begin position="152"/>
        <end position="164"/>
    </location>
</feature>
<keyword evidence="3" id="KW-1185">Reference proteome</keyword>
<dbReference type="PANTHER" id="PTHR13602:SF2">
    <property type="entry name" value="UPF0488 PROTEIN C8ORF33"/>
    <property type="match status" value="1"/>
</dbReference>
<dbReference type="PANTHER" id="PTHR13602">
    <property type="entry name" value="UPF0488 PROTEIN C8ORF33"/>
    <property type="match status" value="1"/>
</dbReference>
<reference evidence="4" key="1">
    <citation type="submission" date="2025-08" db="UniProtKB">
        <authorList>
            <consortium name="RefSeq"/>
        </authorList>
    </citation>
    <scope>IDENTIFICATION</scope>
    <source>
        <strain evidence="4">Mau12</strain>
        <tissue evidence="4">Whole Body</tissue>
    </source>
</reference>
<feature type="region of interest" description="Disordered" evidence="2">
    <location>
        <begin position="1"/>
        <end position="30"/>
    </location>
</feature>
<evidence type="ECO:0000313" key="4">
    <source>
        <dbReference type="RefSeq" id="XP_033163482.1"/>
    </source>
</evidence>
<dbReference type="RefSeq" id="XP_033163482.1">
    <property type="nucleotide sequence ID" value="XM_033307591.1"/>
</dbReference>
<dbReference type="Pfam" id="PF15393">
    <property type="entry name" value="DUF4615"/>
    <property type="match status" value="1"/>
</dbReference>
<dbReference type="GeneID" id="117143109"/>
<dbReference type="InterPro" id="IPR029274">
    <property type="entry name" value="DUF4615"/>
</dbReference>
<gene>
    <name evidence="4" type="primary">LOC117143109</name>
</gene>
<feature type="region of interest" description="Disordered" evidence="2">
    <location>
        <begin position="146"/>
        <end position="173"/>
    </location>
</feature>
<proteinExistence type="inferred from homology"/>
<evidence type="ECO:0000313" key="3">
    <source>
        <dbReference type="Proteomes" id="UP000515162"/>
    </source>
</evidence>
<name>A0A6P8K3X3_DROMA</name>
<dbReference type="AlphaFoldDB" id="A0A6P8K3X3"/>
<protein>
    <submittedName>
        <fullName evidence="4">UPF0488 protein CG14286</fullName>
    </submittedName>
</protein>
<comment type="similarity">
    <text evidence="1">Belongs to the UPF0488 family.</text>
</comment>
<evidence type="ECO:0000256" key="1">
    <source>
        <dbReference type="ARBA" id="ARBA00005707"/>
    </source>
</evidence>